<proteinExistence type="predicted"/>
<sequence length="134" mass="15097">MEQARVLSNDVTFIGLLTTCYLLIRACGRWMEVFHQTKGYGFELRNKRYACVGDILGSMGYLENAYDFIINILIEPGASAWEGSFECMQDSPSCDDERTLIIVVAMFNSRISMLQLVFGIMSQKDLDTDGGRAQ</sequence>
<dbReference type="OrthoDB" id="1422471at2759"/>
<gene>
    <name evidence="1" type="ORF">PanWU01x14_000060</name>
</gene>
<dbReference type="STRING" id="3476.A0A2P5E4N6"/>
<dbReference type="PANTHER" id="PTHR47926">
    <property type="entry name" value="PENTATRICOPEPTIDE REPEAT-CONTAINING PROTEIN"/>
    <property type="match status" value="1"/>
</dbReference>
<evidence type="ECO:0000313" key="1">
    <source>
        <dbReference type="EMBL" id="PON80450.1"/>
    </source>
</evidence>
<accession>A0A2P5E4N6</accession>
<reference evidence="2" key="1">
    <citation type="submission" date="2016-06" db="EMBL/GenBank/DDBJ databases">
        <title>Parallel loss of symbiosis genes in relatives of nitrogen-fixing non-legume Parasponia.</title>
        <authorList>
            <person name="Van Velzen R."/>
            <person name="Holmer R."/>
            <person name="Bu F."/>
            <person name="Rutten L."/>
            <person name="Van Zeijl A."/>
            <person name="Liu W."/>
            <person name="Santuari L."/>
            <person name="Cao Q."/>
            <person name="Sharma T."/>
            <person name="Shen D."/>
            <person name="Roswanjaya Y."/>
            <person name="Wardhani T."/>
            <person name="Kalhor M.S."/>
            <person name="Jansen J."/>
            <person name="Van den Hoogen J."/>
            <person name="Gungor B."/>
            <person name="Hartog M."/>
            <person name="Hontelez J."/>
            <person name="Verver J."/>
            <person name="Yang W.-C."/>
            <person name="Schijlen E."/>
            <person name="Repin R."/>
            <person name="Schilthuizen M."/>
            <person name="Schranz E."/>
            <person name="Heidstra R."/>
            <person name="Miyata K."/>
            <person name="Fedorova E."/>
            <person name="Kohlen W."/>
            <person name="Bisseling T."/>
            <person name="Smit S."/>
            <person name="Geurts R."/>
        </authorList>
    </citation>
    <scope>NUCLEOTIDE SEQUENCE [LARGE SCALE GENOMIC DNA]</scope>
    <source>
        <strain evidence="2">cv. WU1-14</strain>
    </source>
</reference>
<name>A0A2P5E4N6_PARAD</name>
<organism evidence="1 2">
    <name type="scientific">Parasponia andersonii</name>
    <name type="common">Sponia andersonii</name>
    <dbReference type="NCBI Taxonomy" id="3476"/>
    <lineage>
        <taxon>Eukaryota</taxon>
        <taxon>Viridiplantae</taxon>
        <taxon>Streptophyta</taxon>
        <taxon>Embryophyta</taxon>
        <taxon>Tracheophyta</taxon>
        <taxon>Spermatophyta</taxon>
        <taxon>Magnoliopsida</taxon>
        <taxon>eudicotyledons</taxon>
        <taxon>Gunneridae</taxon>
        <taxon>Pentapetalae</taxon>
        <taxon>rosids</taxon>
        <taxon>fabids</taxon>
        <taxon>Rosales</taxon>
        <taxon>Cannabaceae</taxon>
        <taxon>Parasponia</taxon>
    </lineage>
</organism>
<dbReference type="InterPro" id="IPR046960">
    <property type="entry name" value="PPR_At4g14850-like_plant"/>
</dbReference>
<evidence type="ECO:0000313" key="2">
    <source>
        <dbReference type="Proteomes" id="UP000237105"/>
    </source>
</evidence>
<keyword evidence="2" id="KW-1185">Reference proteome</keyword>
<dbReference type="EMBL" id="JXTB01000001">
    <property type="protein sequence ID" value="PON80450.1"/>
    <property type="molecule type" value="Genomic_DNA"/>
</dbReference>
<dbReference type="GO" id="GO:0003723">
    <property type="term" value="F:RNA binding"/>
    <property type="evidence" value="ECO:0007669"/>
    <property type="project" value="InterPro"/>
</dbReference>
<dbReference type="Proteomes" id="UP000237105">
    <property type="component" value="Unassembled WGS sequence"/>
</dbReference>
<dbReference type="GO" id="GO:0009451">
    <property type="term" value="P:RNA modification"/>
    <property type="evidence" value="ECO:0007669"/>
    <property type="project" value="InterPro"/>
</dbReference>
<dbReference type="AlphaFoldDB" id="A0A2P5E4N6"/>
<evidence type="ECO:0008006" key="3">
    <source>
        <dbReference type="Google" id="ProtNLM"/>
    </source>
</evidence>
<comment type="caution">
    <text evidence="1">The sequence shown here is derived from an EMBL/GenBank/DDBJ whole genome shotgun (WGS) entry which is preliminary data.</text>
</comment>
<protein>
    <recommendedName>
        <fullName evidence="3">Pentatricopeptide repeat</fullName>
    </recommendedName>
</protein>